<dbReference type="InterPro" id="IPR050086">
    <property type="entry name" value="MetN_ABC_transporter-like"/>
</dbReference>
<evidence type="ECO:0000259" key="8">
    <source>
        <dbReference type="PROSITE" id="PS50893"/>
    </source>
</evidence>
<dbReference type="InterPro" id="IPR003439">
    <property type="entry name" value="ABC_transporter-like_ATP-bd"/>
</dbReference>
<evidence type="ECO:0000256" key="3">
    <source>
        <dbReference type="ARBA" id="ARBA00022448"/>
    </source>
</evidence>
<dbReference type="InterPro" id="IPR017871">
    <property type="entry name" value="ABC_transporter-like_CS"/>
</dbReference>
<evidence type="ECO:0000256" key="2">
    <source>
        <dbReference type="ARBA" id="ARBA00005417"/>
    </source>
</evidence>
<evidence type="ECO:0000313" key="9">
    <source>
        <dbReference type="EMBL" id="MFC3150822.1"/>
    </source>
</evidence>
<keyword evidence="3" id="KW-0813">Transport</keyword>
<dbReference type="PROSITE" id="PS00211">
    <property type="entry name" value="ABC_TRANSPORTER_1"/>
    <property type="match status" value="1"/>
</dbReference>
<dbReference type="InterPro" id="IPR003593">
    <property type="entry name" value="AAA+_ATPase"/>
</dbReference>
<keyword evidence="10" id="KW-1185">Reference proteome</keyword>
<dbReference type="SMART" id="SM00382">
    <property type="entry name" value="AAA"/>
    <property type="match status" value="1"/>
</dbReference>
<sequence>MGEATPLVVRDIHKTFNDLEVLKGISLEAEKGDVISMIGSSGSGKSTFLRCINLLETPTSGDIIVHGENIDFKTDKQGVRVPANNKQVEAMRSRLSMVFQGFNLWSHMTVMENIIEAPVNVLGKSKKEAMEHAKELLDKVGIYERRDYYPSQMSGGQQQRAAIARALAMEPEVMLFDEPTSALDPELVGEVLKVMRSLAEEGRTMIVVTHEMAFARDVSNKVIFLHQGKIEEQGPPQKVFENPDSERMKQFLAPKY</sequence>
<keyword evidence="6 9" id="KW-0067">ATP-binding</keyword>
<dbReference type="InterPro" id="IPR030679">
    <property type="entry name" value="ABC_ATPase_HisP-typ"/>
</dbReference>
<evidence type="ECO:0000313" key="10">
    <source>
        <dbReference type="Proteomes" id="UP001595476"/>
    </source>
</evidence>
<dbReference type="Proteomes" id="UP001595476">
    <property type="component" value="Unassembled WGS sequence"/>
</dbReference>
<reference evidence="10" key="1">
    <citation type="journal article" date="2019" name="Int. J. Syst. Evol. Microbiol.">
        <title>The Global Catalogue of Microorganisms (GCM) 10K type strain sequencing project: providing services to taxonomists for standard genome sequencing and annotation.</title>
        <authorList>
            <consortium name="The Broad Institute Genomics Platform"/>
            <consortium name="The Broad Institute Genome Sequencing Center for Infectious Disease"/>
            <person name="Wu L."/>
            <person name="Ma J."/>
        </authorList>
    </citation>
    <scope>NUCLEOTIDE SEQUENCE [LARGE SCALE GENOMIC DNA]</scope>
    <source>
        <strain evidence="10">KCTC 52438</strain>
    </source>
</reference>
<dbReference type="SUPFAM" id="SSF52540">
    <property type="entry name" value="P-loop containing nucleoside triphosphate hydrolases"/>
    <property type="match status" value="1"/>
</dbReference>
<dbReference type="EMBL" id="JBHRSZ010000002">
    <property type="protein sequence ID" value="MFC3150822.1"/>
    <property type="molecule type" value="Genomic_DNA"/>
</dbReference>
<dbReference type="RefSeq" id="WP_386718331.1">
    <property type="nucleotide sequence ID" value="NZ_JBHRSZ010000002.1"/>
</dbReference>
<gene>
    <name evidence="9" type="ORF">ACFOEK_07270</name>
</gene>
<keyword evidence="7" id="KW-0472">Membrane</keyword>
<feature type="domain" description="ABC transporter" evidence="8">
    <location>
        <begin position="7"/>
        <end position="252"/>
    </location>
</feature>
<keyword evidence="5" id="KW-0547">Nucleotide-binding</keyword>
<evidence type="ECO:0000256" key="6">
    <source>
        <dbReference type="ARBA" id="ARBA00022840"/>
    </source>
</evidence>
<proteinExistence type="inferred from homology"/>
<dbReference type="GO" id="GO:0005524">
    <property type="term" value="F:ATP binding"/>
    <property type="evidence" value="ECO:0007669"/>
    <property type="project" value="UniProtKB-KW"/>
</dbReference>
<dbReference type="CDD" id="cd03262">
    <property type="entry name" value="ABC_HisP_GlnQ"/>
    <property type="match status" value="1"/>
</dbReference>
<dbReference type="InterPro" id="IPR027417">
    <property type="entry name" value="P-loop_NTPase"/>
</dbReference>
<comment type="similarity">
    <text evidence="2">Belongs to the ABC transporter superfamily.</text>
</comment>
<organism evidence="9 10">
    <name type="scientific">Litoribrevibacter euphylliae</name>
    <dbReference type="NCBI Taxonomy" id="1834034"/>
    <lineage>
        <taxon>Bacteria</taxon>
        <taxon>Pseudomonadati</taxon>
        <taxon>Pseudomonadota</taxon>
        <taxon>Gammaproteobacteria</taxon>
        <taxon>Oceanospirillales</taxon>
        <taxon>Oceanospirillaceae</taxon>
        <taxon>Litoribrevibacter</taxon>
    </lineage>
</organism>
<dbReference type="Gene3D" id="3.40.50.300">
    <property type="entry name" value="P-loop containing nucleotide triphosphate hydrolases"/>
    <property type="match status" value="1"/>
</dbReference>
<evidence type="ECO:0000256" key="1">
    <source>
        <dbReference type="ARBA" id="ARBA00004417"/>
    </source>
</evidence>
<dbReference type="Pfam" id="PF00005">
    <property type="entry name" value="ABC_tran"/>
    <property type="match status" value="1"/>
</dbReference>
<comment type="subcellular location">
    <subcellularLocation>
        <location evidence="1">Cell inner membrane</location>
        <topology evidence="1">Peripheral membrane protein</topology>
    </subcellularLocation>
</comment>
<evidence type="ECO:0000256" key="5">
    <source>
        <dbReference type="ARBA" id="ARBA00022741"/>
    </source>
</evidence>
<evidence type="ECO:0000256" key="7">
    <source>
        <dbReference type="ARBA" id="ARBA00023136"/>
    </source>
</evidence>
<comment type="caution">
    <text evidence="9">The sequence shown here is derived from an EMBL/GenBank/DDBJ whole genome shotgun (WGS) entry which is preliminary data.</text>
</comment>
<dbReference type="PANTHER" id="PTHR43166:SF35">
    <property type="entry name" value="L-CYSTINE IMPORT ATP-BINDING PROTEIN TCYN"/>
    <property type="match status" value="1"/>
</dbReference>
<dbReference type="PROSITE" id="PS50893">
    <property type="entry name" value="ABC_TRANSPORTER_2"/>
    <property type="match status" value="1"/>
</dbReference>
<dbReference type="PANTHER" id="PTHR43166">
    <property type="entry name" value="AMINO ACID IMPORT ATP-BINDING PROTEIN"/>
    <property type="match status" value="1"/>
</dbReference>
<protein>
    <submittedName>
        <fullName evidence="9">ABC transporter ATP-binding protein</fullName>
    </submittedName>
</protein>
<name>A0ABV7HHJ9_9GAMM</name>
<accession>A0ABV7HHJ9</accession>
<dbReference type="PIRSF" id="PIRSF039085">
    <property type="entry name" value="ABC_ATPase_HisP"/>
    <property type="match status" value="1"/>
</dbReference>
<evidence type="ECO:0000256" key="4">
    <source>
        <dbReference type="ARBA" id="ARBA00022475"/>
    </source>
</evidence>
<keyword evidence="4" id="KW-1003">Cell membrane</keyword>